<evidence type="ECO:0000313" key="4">
    <source>
        <dbReference type="Proteomes" id="UP000182444"/>
    </source>
</evidence>
<organism evidence="2 4">
    <name type="scientific">Yarrowia lipolytica</name>
    <name type="common">Candida lipolytica</name>
    <dbReference type="NCBI Taxonomy" id="4952"/>
    <lineage>
        <taxon>Eukaryota</taxon>
        <taxon>Fungi</taxon>
        <taxon>Dikarya</taxon>
        <taxon>Ascomycota</taxon>
        <taxon>Saccharomycotina</taxon>
        <taxon>Dipodascomycetes</taxon>
        <taxon>Dipodascales</taxon>
        <taxon>Dipodascales incertae sedis</taxon>
        <taxon>Yarrowia</taxon>
    </lineage>
</organism>
<dbReference type="EMBL" id="KZ859020">
    <property type="protein sequence ID" value="RDW24821.1"/>
    <property type="molecule type" value="Genomic_DNA"/>
</dbReference>
<protein>
    <submittedName>
        <fullName evidence="2">Uncharacterized protein</fullName>
    </submittedName>
</protein>
<accession>A0A1D8NCV6</accession>
<evidence type="ECO:0000256" key="1">
    <source>
        <dbReference type="SAM" id="MobiDB-lite"/>
    </source>
</evidence>
<evidence type="ECO:0000313" key="3">
    <source>
        <dbReference type="EMBL" id="RDW24821.1"/>
    </source>
</evidence>
<dbReference type="VEuPathDB" id="FungiDB:YALI1_D02345g"/>
<evidence type="ECO:0000313" key="2">
    <source>
        <dbReference type="EMBL" id="AOW03455.1"/>
    </source>
</evidence>
<reference evidence="3 5" key="2">
    <citation type="submission" date="2018-07" db="EMBL/GenBank/DDBJ databases">
        <title>Draft Genome Assemblies for Five Robust Yarrowia lipolytica Strains Exhibiting High Lipid Production and Pentose Sugar Utilization and Sugar Alcohol Secretion from Undetoxified Lignocellulosic Biomass Hydrolysates.</title>
        <authorList>
            <consortium name="DOE Joint Genome Institute"/>
            <person name="Walker C."/>
            <person name="Ryu S."/>
            <person name="Na H."/>
            <person name="Zane M."/>
            <person name="LaButti K."/>
            <person name="Lipzen A."/>
            <person name="Haridas S."/>
            <person name="Barry K."/>
            <person name="Grigoriev I.V."/>
            <person name="Quarterman J."/>
            <person name="Slininger P."/>
            <person name="Dien B."/>
            <person name="Trinh C.T."/>
        </authorList>
    </citation>
    <scope>NUCLEOTIDE SEQUENCE [LARGE SCALE GENOMIC DNA]</scope>
    <source>
        <strain evidence="3 5">YB392</strain>
    </source>
</reference>
<sequence length="260" mass="29120">MNIDKPENPFTAPLATGYSKQPPKCEISSYDRSSGSFAATQLQKLLDDNTQYLMAVPHNGPRITDTERTLLERDLAATVASLDDPHDLLSVIKLLSAIEHVLTTLVMDTPTQYSMSQLWGIASRYMGPNLYKRNIDIRRHQAHWVAMRRTATKEIIGKGYLVSFNLFESISPEDFDSLQDYLVTLAWATATDEESGWCIGIYHIMSKLGPILGNGGLLEKVGDALSSVDPASELERYRLDVEALWRRGSGSQQKSKKRKK</sequence>
<reference evidence="2 4" key="1">
    <citation type="journal article" date="2016" name="PLoS ONE">
        <title>Sequence Assembly of Yarrowia lipolytica Strain W29/CLIB89 Shows Transposable Element Diversity.</title>
        <authorList>
            <person name="Magnan C."/>
            <person name="Yu J."/>
            <person name="Chang I."/>
            <person name="Jahn E."/>
            <person name="Kanomata Y."/>
            <person name="Wu J."/>
            <person name="Zeller M."/>
            <person name="Oakes M."/>
            <person name="Baldi P."/>
            <person name="Sandmeyer S."/>
        </authorList>
    </citation>
    <scope>NUCLEOTIDE SEQUENCE [LARGE SCALE GENOMIC DNA]</scope>
    <source>
        <strain evidence="2">CLIB89</strain>
        <strain evidence="4">CLIB89(W29)</strain>
    </source>
</reference>
<evidence type="ECO:0000313" key="5">
    <source>
        <dbReference type="Proteomes" id="UP000256601"/>
    </source>
</evidence>
<gene>
    <name evidence="3" type="ORF">B0I71DRAFT_46721</name>
    <name evidence="2" type="ORF">YALI1_D02345g</name>
</gene>
<dbReference type="EMBL" id="CP017556">
    <property type="protein sequence ID" value="AOW03455.1"/>
    <property type="molecule type" value="Genomic_DNA"/>
</dbReference>
<feature type="region of interest" description="Disordered" evidence="1">
    <location>
        <begin position="1"/>
        <end position="25"/>
    </location>
</feature>
<dbReference type="KEGG" id="yli:2910486"/>
<dbReference type="Proteomes" id="UP000256601">
    <property type="component" value="Unassembled WGS sequence"/>
</dbReference>
<name>A0A1D8NCV6_YARLL</name>
<dbReference type="GeneID" id="2910486"/>
<dbReference type="VEuPathDB" id="FungiDB:YALI0_D02068g"/>
<proteinExistence type="predicted"/>
<dbReference type="Proteomes" id="UP000182444">
    <property type="component" value="Chromosome 1D"/>
</dbReference>
<dbReference type="AlphaFoldDB" id="A0A1D8NCV6"/>